<dbReference type="Gene3D" id="3.40.190.290">
    <property type="match status" value="1"/>
</dbReference>
<gene>
    <name evidence="6" type="ORF">AN963_11335</name>
</gene>
<dbReference type="PRINTS" id="PR00039">
    <property type="entry name" value="HTHLYSR"/>
</dbReference>
<dbReference type="InterPro" id="IPR005119">
    <property type="entry name" value="LysR_subst-bd"/>
</dbReference>
<comment type="similarity">
    <text evidence="1">Belongs to the LysR transcriptional regulatory family.</text>
</comment>
<organism evidence="6 7">
    <name type="scientific">Brevibacillus choshinensis</name>
    <dbReference type="NCBI Taxonomy" id="54911"/>
    <lineage>
        <taxon>Bacteria</taxon>
        <taxon>Bacillati</taxon>
        <taxon>Bacillota</taxon>
        <taxon>Bacilli</taxon>
        <taxon>Bacillales</taxon>
        <taxon>Paenibacillaceae</taxon>
        <taxon>Brevibacillus</taxon>
    </lineage>
</organism>
<evidence type="ECO:0000313" key="7">
    <source>
        <dbReference type="Proteomes" id="UP000051063"/>
    </source>
</evidence>
<evidence type="ECO:0000256" key="4">
    <source>
        <dbReference type="ARBA" id="ARBA00023163"/>
    </source>
</evidence>
<evidence type="ECO:0000256" key="1">
    <source>
        <dbReference type="ARBA" id="ARBA00009437"/>
    </source>
</evidence>
<keyword evidence="3" id="KW-0238">DNA-binding</keyword>
<keyword evidence="2" id="KW-0805">Transcription regulation</keyword>
<dbReference type="InterPro" id="IPR050950">
    <property type="entry name" value="HTH-type_LysR_regulators"/>
</dbReference>
<dbReference type="Pfam" id="PF00126">
    <property type="entry name" value="HTH_1"/>
    <property type="match status" value="1"/>
</dbReference>
<dbReference type="PANTHER" id="PTHR30419">
    <property type="entry name" value="HTH-TYPE TRANSCRIPTIONAL REGULATOR YBHD"/>
    <property type="match status" value="1"/>
</dbReference>
<dbReference type="EMBL" id="LJJB01000010">
    <property type="protein sequence ID" value="KQL45647.1"/>
    <property type="molecule type" value="Genomic_DNA"/>
</dbReference>
<name>A0ABR5N5D1_BRECH</name>
<dbReference type="SUPFAM" id="SSF46785">
    <property type="entry name" value="Winged helix' DNA-binding domain"/>
    <property type="match status" value="1"/>
</dbReference>
<evidence type="ECO:0000259" key="5">
    <source>
        <dbReference type="PROSITE" id="PS50931"/>
    </source>
</evidence>
<dbReference type="InterPro" id="IPR036388">
    <property type="entry name" value="WH-like_DNA-bd_sf"/>
</dbReference>
<dbReference type="PROSITE" id="PS50931">
    <property type="entry name" value="HTH_LYSR"/>
    <property type="match status" value="1"/>
</dbReference>
<sequence length="297" mass="32593">MTLAQLHVLLAAAKAGSFTRAAEEIGFTQSAVSQMINSLEKELGISLFHRSRSGISPTSIGERMLQHARDILQITACMTQEAASARNLATGTLRIASLPSVATRILPGLLGAFRKQYPAVEIILFEGKNDEIHNWIASSVVDIGFTVQPEKDLQTLPLIQDSMMVILPQTHSLSNESQLSFAQIAERCFIMPRDECVKKTLHENGIVPKSTFEVGDISTILTMVQEYIGVSILPELYIPLTIPKVVAIPLSPPINRQLVLAVRNWQAVSPLTAEFAVHSQKYMNGMEITSDARAHHS</sequence>
<protein>
    <submittedName>
        <fullName evidence="6">Transcriptional regulator</fullName>
    </submittedName>
</protein>
<keyword evidence="7" id="KW-1185">Reference proteome</keyword>
<dbReference type="InterPro" id="IPR036390">
    <property type="entry name" value="WH_DNA-bd_sf"/>
</dbReference>
<dbReference type="Gene3D" id="1.10.10.10">
    <property type="entry name" value="Winged helix-like DNA-binding domain superfamily/Winged helix DNA-binding domain"/>
    <property type="match status" value="1"/>
</dbReference>
<dbReference type="RefSeq" id="WP_055744710.1">
    <property type="nucleotide sequence ID" value="NZ_LJJB01000010.1"/>
</dbReference>
<proteinExistence type="inferred from homology"/>
<dbReference type="InterPro" id="IPR000847">
    <property type="entry name" value="LysR_HTH_N"/>
</dbReference>
<evidence type="ECO:0000313" key="6">
    <source>
        <dbReference type="EMBL" id="KQL45647.1"/>
    </source>
</evidence>
<evidence type="ECO:0000256" key="2">
    <source>
        <dbReference type="ARBA" id="ARBA00023015"/>
    </source>
</evidence>
<dbReference type="Pfam" id="PF03466">
    <property type="entry name" value="LysR_substrate"/>
    <property type="match status" value="1"/>
</dbReference>
<keyword evidence="4" id="KW-0804">Transcription</keyword>
<accession>A0ABR5N5D1</accession>
<comment type="caution">
    <text evidence="6">The sequence shown here is derived from an EMBL/GenBank/DDBJ whole genome shotgun (WGS) entry which is preliminary data.</text>
</comment>
<reference evidence="6 7" key="1">
    <citation type="submission" date="2015-09" db="EMBL/GenBank/DDBJ databases">
        <title>Genome sequencing project for genomic taxonomy and phylogenomics of Bacillus-like bacteria.</title>
        <authorList>
            <person name="Liu B."/>
            <person name="Wang J."/>
            <person name="Zhu Y."/>
            <person name="Liu G."/>
            <person name="Chen Q."/>
            <person name="Chen Z."/>
            <person name="Lan J."/>
            <person name="Che J."/>
            <person name="Ge C."/>
            <person name="Shi H."/>
            <person name="Pan Z."/>
            <person name="Liu X."/>
        </authorList>
    </citation>
    <scope>NUCLEOTIDE SEQUENCE [LARGE SCALE GENOMIC DNA]</scope>
    <source>
        <strain evidence="6 7">DSM 8552</strain>
    </source>
</reference>
<dbReference type="SUPFAM" id="SSF53850">
    <property type="entry name" value="Periplasmic binding protein-like II"/>
    <property type="match status" value="1"/>
</dbReference>
<evidence type="ECO:0000256" key="3">
    <source>
        <dbReference type="ARBA" id="ARBA00023125"/>
    </source>
</evidence>
<feature type="domain" description="HTH lysR-type" evidence="5">
    <location>
        <begin position="1"/>
        <end position="58"/>
    </location>
</feature>
<dbReference type="CDD" id="cd05466">
    <property type="entry name" value="PBP2_LTTR_substrate"/>
    <property type="match status" value="1"/>
</dbReference>
<dbReference type="Proteomes" id="UP000051063">
    <property type="component" value="Unassembled WGS sequence"/>
</dbReference>